<dbReference type="Gene3D" id="3.40.50.2000">
    <property type="entry name" value="Glycogen Phosphorylase B"/>
    <property type="match status" value="2"/>
</dbReference>
<dbReference type="RefSeq" id="WP_312868670.1">
    <property type="nucleotide sequence ID" value="NZ_JACHMO010000001.1"/>
</dbReference>
<comment type="similarity">
    <text evidence="1">Belongs to the UDP-N-acetylglucosamine 2-epimerase family.</text>
</comment>
<dbReference type="NCBIfam" id="TIGR00236">
    <property type="entry name" value="wecB"/>
    <property type="match status" value="1"/>
</dbReference>
<feature type="domain" description="UDP-N-acetylglucosamine 2-epimerase" evidence="3">
    <location>
        <begin position="36"/>
        <end position="363"/>
    </location>
</feature>
<dbReference type="GO" id="GO:0008761">
    <property type="term" value="F:UDP-N-acetylglucosamine 2-epimerase activity"/>
    <property type="evidence" value="ECO:0007669"/>
    <property type="project" value="UniProtKB-EC"/>
</dbReference>
<comment type="caution">
    <text evidence="4">The sequence shown here is derived from an EMBL/GenBank/DDBJ whole genome shotgun (WGS) entry which is preliminary data.</text>
</comment>
<evidence type="ECO:0000313" key="4">
    <source>
        <dbReference type="EMBL" id="MBB5801625.1"/>
    </source>
</evidence>
<name>A0A7W9LZ94_9PSEU</name>
<evidence type="ECO:0000256" key="1">
    <source>
        <dbReference type="RuleBase" id="RU003513"/>
    </source>
</evidence>
<dbReference type="CDD" id="cd03786">
    <property type="entry name" value="GTB_UDP-GlcNAc_2-Epimerase"/>
    <property type="match status" value="1"/>
</dbReference>
<evidence type="ECO:0000256" key="2">
    <source>
        <dbReference type="SAM" id="MobiDB-lite"/>
    </source>
</evidence>
<dbReference type="InterPro" id="IPR003331">
    <property type="entry name" value="UDP_GlcNAc_Epimerase_2_dom"/>
</dbReference>
<sequence length="407" mass="43426">MGPIDQGVLGAVTMVCGTRPELIKLAPLIRLIGTNATVVYTGQHYDTAMYHRIRQDIGRPGRFHELNVGGGRRGAQLGAAVAAVDEVLAQHPTRAVIVQGDTTSALAGALAANANDVPLVHVEAGLRSFDRAMPEEHNRVAIDHLADLCCAPTPLNRTNLLAESVPEERIAITGNTVVEALVAALPGRDAEAGVLASHRLERDGYVLATIHRPENVDDPVTLETILRELNRLPLPVVLPLHPRTAKRVSGFGLTSLLIRLRVVEPQAYPAFLALARCAAVVVSDSGGIQEEVSVLKRPVVVVRRSTERPEIEGTFGTLVPPGPRMGTEVLRWLEDVPGHRERLEQIPSPYGTGSPSVRIAAALRHLVGGEPVHGALSLESPGREPAVVPPPASRRPAARVPHSNSSS</sequence>
<dbReference type="PANTHER" id="PTHR43174:SF1">
    <property type="entry name" value="UDP-N-ACETYLGLUCOSAMINE 2-EPIMERASE"/>
    <property type="match status" value="1"/>
</dbReference>
<dbReference type="PANTHER" id="PTHR43174">
    <property type="entry name" value="UDP-N-ACETYLGLUCOSAMINE 2-EPIMERASE"/>
    <property type="match status" value="1"/>
</dbReference>
<dbReference type="SUPFAM" id="SSF53756">
    <property type="entry name" value="UDP-Glycosyltransferase/glycogen phosphorylase"/>
    <property type="match status" value="1"/>
</dbReference>
<dbReference type="EC" id="5.1.3.14" evidence="4"/>
<keyword evidence="5" id="KW-1185">Reference proteome</keyword>
<dbReference type="AlphaFoldDB" id="A0A7W9LZ94"/>
<gene>
    <name evidence="4" type="ORF">F4560_001393</name>
</gene>
<accession>A0A7W9LZ94</accession>
<proteinExistence type="inferred from homology"/>
<evidence type="ECO:0000259" key="3">
    <source>
        <dbReference type="Pfam" id="PF02350"/>
    </source>
</evidence>
<dbReference type="Pfam" id="PF02350">
    <property type="entry name" value="Epimerase_2"/>
    <property type="match status" value="1"/>
</dbReference>
<protein>
    <submittedName>
        <fullName evidence="4">UDP-N-acetylglucosamine 2-epimerase (Non-hydrolyzing)</fullName>
        <ecNumber evidence="4">5.1.3.14</ecNumber>
    </submittedName>
</protein>
<dbReference type="EMBL" id="JACHMO010000001">
    <property type="protein sequence ID" value="MBB5801625.1"/>
    <property type="molecule type" value="Genomic_DNA"/>
</dbReference>
<dbReference type="Proteomes" id="UP000552097">
    <property type="component" value="Unassembled WGS sequence"/>
</dbReference>
<reference evidence="4 5" key="1">
    <citation type="submission" date="2020-08" db="EMBL/GenBank/DDBJ databases">
        <title>Sequencing the genomes of 1000 actinobacteria strains.</title>
        <authorList>
            <person name="Klenk H.-P."/>
        </authorList>
    </citation>
    <scope>NUCLEOTIDE SEQUENCE [LARGE SCALE GENOMIC DNA]</scope>
    <source>
        <strain evidence="4 5">DSM 45486</strain>
    </source>
</reference>
<evidence type="ECO:0000313" key="5">
    <source>
        <dbReference type="Proteomes" id="UP000552097"/>
    </source>
</evidence>
<organism evidence="4 5">
    <name type="scientific">Saccharothrix ecbatanensis</name>
    <dbReference type="NCBI Taxonomy" id="1105145"/>
    <lineage>
        <taxon>Bacteria</taxon>
        <taxon>Bacillati</taxon>
        <taxon>Actinomycetota</taxon>
        <taxon>Actinomycetes</taxon>
        <taxon>Pseudonocardiales</taxon>
        <taxon>Pseudonocardiaceae</taxon>
        <taxon>Saccharothrix</taxon>
    </lineage>
</organism>
<dbReference type="InterPro" id="IPR029767">
    <property type="entry name" value="WecB-like"/>
</dbReference>
<keyword evidence="1 4" id="KW-0413">Isomerase</keyword>
<feature type="region of interest" description="Disordered" evidence="2">
    <location>
        <begin position="372"/>
        <end position="407"/>
    </location>
</feature>